<dbReference type="HOGENOM" id="CLU_2784126_0_0_2"/>
<keyword evidence="1" id="KW-1133">Transmembrane helix</keyword>
<dbReference type="EMBL" id="CP009511">
    <property type="protein sequence ID" value="AKB61776.1"/>
    <property type="molecule type" value="Genomic_DNA"/>
</dbReference>
<organism evidence="2 3">
    <name type="scientific">Methanosarcina mazei SarPi</name>
    <dbReference type="NCBI Taxonomy" id="1434115"/>
    <lineage>
        <taxon>Archaea</taxon>
        <taxon>Methanobacteriati</taxon>
        <taxon>Methanobacteriota</taxon>
        <taxon>Stenosarchaea group</taxon>
        <taxon>Methanomicrobia</taxon>
        <taxon>Methanosarcinales</taxon>
        <taxon>Methanosarcinaceae</taxon>
        <taxon>Methanosarcina</taxon>
    </lineage>
</organism>
<name>A0A0E3LSH4_METMZ</name>
<dbReference type="AlphaFoldDB" id="A0A0E3LSH4"/>
<sequence length="68" mass="7708">MKNHFLSLPYSHFCSSFGLLIRFICVPVFLPASLHSMLALHVNPALLEFRLGSKTSFSLRSSDFFCEV</sequence>
<evidence type="ECO:0000313" key="3">
    <source>
        <dbReference type="Proteomes" id="UP000033116"/>
    </source>
</evidence>
<accession>A0A0E3LSH4</accession>
<evidence type="ECO:0000313" key="2">
    <source>
        <dbReference type="EMBL" id="AKB61776.1"/>
    </source>
</evidence>
<feature type="transmembrane region" description="Helical" evidence="1">
    <location>
        <begin position="20"/>
        <end position="40"/>
    </location>
</feature>
<evidence type="ECO:0000256" key="1">
    <source>
        <dbReference type="SAM" id="Phobius"/>
    </source>
</evidence>
<gene>
    <name evidence="2" type="ORF">MSMAP_1791</name>
</gene>
<dbReference type="Proteomes" id="UP000033116">
    <property type="component" value="Chromosome"/>
</dbReference>
<keyword evidence="1" id="KW-0812">Transmembrane</keyword>
<proteinExistence type="predicted"/>
<protein>
    <submittedName>
        <fullName evidence="2">Uncharacterized protein</fullName>
    </submittedName>
</protein>
<reference evidence="2 3" key="1">
    <citation type="submission" date="2014-07" db="EMBL/GenBank/DDBJ databases">
        <title>Methanogenic archaea and the global carbon cycle.</title>
        <authorList>
            <person name="Henriksen J.R."/>
            <person name="Luke J."/>
            <person name="Reinhart S."/>
            <person name="Benedict M.N."/>
            <person name="Youngblut N.D."/>
            <person name="Metcalf M.E."/>
            <person name="Whitaker R.J."/>
            <person name="Metcalf W.W."/>
        </authorList>
    </citation>
    <scope>NUCLEOTIDE SEQUENCE [LARGE SCALE GENOMIC DNA]</scope>
    <source>
        <strain evidence="2 3">SarPi</strain>
    </source>
</reference>
<keyword evidence="1" id="KW-0472">Membrane</keyword>